<evidence type="ECO:0000256" key="3">
    <source>
        <dbReference type="ARBA" id="ARBA00022840"/>
    </source>
</evidence>
<dbReference type="OrthoDB" id="9807426at2"/>
<dbReference type="InterPro" id="IPR000182">
    <property type="entry name" value="GNAT_dom"/>
</dbReference>
<evidence type="ECO:0000259" key="4">
    <source>
        <dbReference type="PROSITE" id="PS51186"/>
    </source>
</evidence>
<dbReference type="SMART" id="SM00881">
    <property type="entry name" value="CoA_binding"/>
    <property type="match status" value="1"/>
</dbReference>
<dbReference type="PANTHER" id="PTHR43334:SF1">
    <property type="entry name" value="3-HYDROXYPROPIONATE--COA LIGASE [ADP-FORMING]"/>
    <property type="match status" value="1"/>
</dbReference>
<dbReference type="InterPro" id="IPR032875">
    <property type="entry name" value="Succ_CoA_lig_flav_dom"/>
</dbReference>
<dbReference type="Gene3D" id="3.40.630.30">
    <property type="match status" value="1"/>
</dbReference>
<keyword evidence="2" id="KW-0547">Nucleotide-binding</keyword>
<dbReference type="Gene3D" id="3.40.50.720">
    <property type="entry name" value="NAD(P)-binding Rossmann-like Domain"/>
    <property type="match status" value="1"/>
</dbReference>
<dbReference type="InterPro" id="IPR016102">
    <property type="entry name" value="Succinyl-CoA_synth-like"/>
</dbReference>
<dbReference type="GO" id="GO:0016874">
    <property type="term" value="F:ligase activity"/>
    <property type="evidence" value="ECO:0007669"/>
    <property type="project" value="UniProtKB-KW"/>
</dbReference>
<dbReference type="GO" id="GO:0016747">
    <property type="term" value="F:acyltransferase activity, transferring groups other than amino-acyl groups"/>
    <property type="evidence" value="ECO:0007669"/>
    <property type="project" value="InterPro"/>
</dbReference>
<dbReference type="EMBL" id="FCOC02000003">
    <property type="protein sequence ID" value="SAL19829.1"/>
    <property type="molecule type" value="Genomic_DNA"/>
</dbReference>
<dbReference type="Pfam" id="PF13380">
    <property type="entry name" value="CoA_binding_2"/>
    <property type="match status" value="1"/>
</dbReference>
<organism evidence="5 6">
    <name type="scientific">Caballeronia sordidicola</name>
    <name type="common">Burkholderia sordidicola</name>
    <dbReference type="NCBI Taxonomy" id="196367"/>
    <lineage>
        <taxon>Bacteria</taxon>
        <taxon>Pseudomonadati</taxon>
        <taxon>Pseudomonadota</taxon>
        <taxon>Betaproteobacteria</taxon>
        <taxon>Burkholderiales</taxon>
        <taxon>Burkholderiaceae</taxon>
        <taxon>Caballeronia</taxon>
    </lineage>
</organism>
<dbReference type="AlphaFoldDB" id="A0A158FKI7"/>
<keyword evidence="5" id="KW-0808">Transferase</keyword>
<keyword evidence="1" id="KW-0436">Ligase</keyword>
<evidence type="ECO:0000313" key="5">
    <source>
        <dbReference type="EMBL" id="SAL19829.1"/>
    </source>
</evidence>
<dbReference type="InterPro" id="IPR051538">
    <property type="entry name" value="Acyl-CoA_Synth/Transferase"/>
</dbReference>
<dbReference type="Proteomes" id="UP000054893">
    <property type="component" value="Unassembled WGS sequence"/>
</dbReference>
<feature type="domain" description="N-acetyltransferase" evidence="4">
    <location>
        <begin position="631"/>
        <end position="788"/>
    </location>
</feature>
<dbReference type="PROSITE" id="PS51186">
    <property type="entry name" value="GNAT"/>
    <property type="match status" value="1"/>
</dbReference>
<name>A0A158FKI7_CABSO</name>
<dbReference type="PANTHER" id="PTHR43334">
    <property type="entry name" value="ACETATE--COA LIGASE [ADP-FORMING]"/>
    <property type="match status" value="1"/>
</dbReference>
<evidence type="ECO:0000256" key="2">
    <source>
        <dbReference type="ARBA" id="ARBA00022741"/>
    </source>
</evidence>
<keyword evidence="3" id="KW-0067">ATP-binding</keyword>
<protein>
    <submittedName>
        <fullName evidence="5">N-acetyltransferase GCN5</fullName>
    </submittedName>
</protein>
<evidence type="ECO:0000313" key="6">
    <source>
        <dbReference type="Proteomes" id="UP000054893"/>
    </source>
</evidence>
<dbReference type="RefSeq" id="WP_060817865.1">
    <property type="nucleotide sequence ID" value="NZ_FCOC02000003.1"/>
</dbReference>
<dbReference type="SUPFAM" id="SSF52210">
    <property type="entry name" value="Succinyl-CoA synthetase domains"/>
    <property type="match status" value="2"/>
</dbReference>
<reference evidence="5 6" key="1">
    <citation type="submission" date="2016-01" db="EMBL/GenBank/DDBJ databases">
        <authorList>
            <person name="Oliw E.H."/>
        </authorList>
    </citation>
    <scope>NUCLEOTIDE SEQUENCE [LARGE SCALE GENOMIC DNA]</scope>
    <source>
        <strain evidence="5">LMG 22029</strain>
    </source>
</reference>
<dbReference type="Pfam" id="PF13302">
    <property type="entry name" value="Acetyltransf_3"/>
    <property type="match status" value="1"/>
</dbReference>
<sequence>MTVRNLDALFDPKSIAVIGASLRAGSIGEMVWSRLNSTRYAGAIWPVNPKHRQLGETAVYARIQDLPADPTVAVLCTPPATWPEIVQQLGDRGTRAVVIVGESDERRDRPVDNWTSRTLAAARPFLLRVVGPASLGVMTPASGAVLGAPSCVVAAGGVAWVSASNALTNGVLGWANARGLGFSRVVALGDEADVDVGDTLDFLASDARTRAVLLAVESVRMARKFMSAARAAARNKPVLVLRTGHDDPFDALYSAAFRRAGLVRVDSLDDLLDEIETLGVGRVAASDRATVITSDRGVAALAADAFAAAGDALALWPDAARKSVAMALPRAQLGNPLQLGDAATAADFGAALEALAPHRETETAFVVHAPTHAAPVAEVARTMIAQKNHAYRGLLACFFGCVDETTRDALHAQGIPVHTTPQRLARGFARLVDYRQGRELLMQTPDGPLPQAAGALDSAQAQVAAALSAGIAELQGERASRILGQFGIIVKAGPPGPRSDEAIEIEVRLLNHRIFGPVFEFRAAGALGLPDSLHEFAFPPLNPVLARDLVMRSPRARELPAESLLTALTALSNAVCEIEQIVALRLTVQVTRQAVVVYEPHLTLAAHRTPLAIQPYPRRLEEMLDWNGLQVTLRPIRPDDEAAHSAFVAAMTPEDLRLRFFSSVRSFDHTQLARMTQIDYDREMAFIAVTGESDAMETLGVARAIADPDNETAEFAVAVRSDQKGRRLGMLLLSRIIAYCKSRGTRWLTGEALRENTGMITLARRCGFQVSSTDDPGVVAFRMRLAEPEATPP</sequence>
<dbReference type="Gene3D" id="3.40.50.261">
    <property type="entry name" value="Succinyl-CoA synthetase domains"/>
    <property type="match status" value="2"/>
</dbReference>
<proteinExistence type="predicted"/>
<dbReference type="InterPro" id="IPR003781">
    <property type="entry name" value="CoA-bd"/>
</dbReference>
<dbReference type="SUPFAM" id="SSF51735">
    <property type="entry name" value="NAD(P)-binding Rossmann-fold domains"/>
    <property type="match status" value="1"/>
</dbReference>
<gene>
    <name evidence="5" type="ORF">AWB64_01365</name>
</gene>
<dbReference type="GO" id="GO:0005524">
    <property type="term" value="F:ATP binding"/>
    <property type="evidence" value="ECO:0007669"/>
    <property type="project" value="UniProtKB-KW"/>
</dbReference>
<evidence type="ECO:0000256" key="1">
    <source>
        <dbReference type="ARBA" id="ARBA00022598"/>
    </source>
</evidence>
<dbReference type="Pfam" id="PF13607">
    <property type="entry name" value="Succ_CoA_lig"/>
    <property type="match status" value="1"/>
</dbReference>
<dbReference type="InterPro" id="IPR016181">
    <property type="entry name" value="Acyl_CoA_acyltransferase"/>
</dbReference>
<accession>A0A158FKI7</accession>
<dbReference type="SUPFAM" id="SSF55729">
    <property type="entry name" value="Acyl-CoA N-acyltransferases (Nat)"/>
    <property type="match status" value="1"/>
</dbReference>
<dbReference type="InterPro" id="IPR036291">
    <property type="entry name" value="NAD(P)-bd_dom_sf"/>
</dbReference>